<sequence>LLEREVGGVREQPRQRPQRVRPRHGGDVGRLPEERPQDRLGEGVRRRERHRGGAAHDPRLLHVEAEHVQPPGAHRLPAQRVQRAPHAKLPWTRISRH</sequence>
<dbReference type="Proteomes" id="UP000059680">
    <property type="component" value="Chromosome 10"/>
</dbReference>
<evidence type="ECO:0000256" key="1">
    <source>
        <dbReference type="SAM" id="MobiDB-lite"/>
    </source>
</evidence>
<feature type="compositionally biased region" description="Basic and acidic residues" evidence="1">
    <location>
        <begin position="54"/>
        <end position="67"/>
    </location>
</feature>
<name>A0A0P0XT42_ORYSJ</name>
<organism evidence="2 3">
    <name type="scientific">Oryza sativa subsp. japonica</name>
    <name type="common">Rice</name>
    <dbReference type="NCBI Taxonomy" id="39947"/>
    <lineage>
        <taxon>Eukaryota</taxon>
        <taxon>Viridiplantae</taxon>
        <taxon>Streptophyta</taxon>
        <taxon>Embryophyta</taxon>
        <taxon>Tracheophyta</taxon>
        <taxon>Spermatophyta</taxon>
        <taxon>Magnoliopsida</taxon>
        <taxon>Liliopsida</taxon>
        <taxon>Poales</taxon>
        <taxon>Poaceae</taxon>
        <taxon>BOP clade</taxon>
        <taxon>Oryzoideae</taxon>
        <taxon>Oryzeae</taxon>
        <taxon>Oryzinae</taxon>
        <taxon>Oryza</taxon>
        <taxon>Oryza sativa</taxon>
    </lineage>
</organism>
<accession>A0A0P0XT42</accession>
<feature type="compositionally biased region" description="Basic and acidic residues" evidence="1">
    <location>
        <begin position="24"/>
        <end position="45"/>
    </location>
</feature>
<reference evidence="3" key="1">
    <citation type="journal article" date="2005" name="Nature">
        <title>The map-based sequence of the rice genome.</title>
        <authorList>
            <consortium name="International rice genome sequencing project (IRGSP)"/>
            <person name="Matsumoto T."/>
            <person name="Wu J."/>
            <person name="Kanamori H."/>
            <person name="Katayose Y."/>
            <person name="Fujisawa M."/>
            <person name="Namiki N."/>
            <person name="Mizuno H."/>
            <person name="Yamamoto K."/>
            <person name="Antonio B.A."/>
            <person name="Baba T."/>
            <person name="Sakata K."/>
            <person name="Nagamura Y."/>
            <person name="Aoki H."/>
            <person name="Arikawa K."/>
            <person name="Arita K."/>
            <person name="Bito T."/>
            <person name="Chiden Y."/>
            <person name="Fujitsuka N."/>
            <person name="Fukunaka R."/>
            <person name="Hamada M."/>
            <person name="Harada C."/>
            <person name="Hayashi A."/>
            <person name="Hijishita S."/>
            <person name="Honda M."/>
            <person name="Hosokawa S."/>
            <person name="Ichikawa Y."/>
            <person name="Idonuma A."/>
            <person name="Iijima M."/>
            <person name="Ikeda M."/>
            <person name="Ikeno M."/>
            <person name="Ito K."/>
            <person name="Ito S."/>
            <person name="Ito T."/>
            <person name="Ito Y."/>
            <person name="Ito Y."/>
            <person name="Iwabuchi A."/>
            <person name="Kamiya K."/>
            <person name="Karasawa W."/>
            <person name="Kurita K."/>
            <person name="Katagiri S."/>
            <person name="Kikuta A."/>
            <person name="Kobayashi H."/>
            <person name="Kobayashi N."/>
            <person name="Machita K."/>
            <person name="Maehara T."/>
            <person name="Masukawa M."/>
            <person name="Mizubayashi T."/>
            <person name="Mukai Y."/>
            <person name="Nagasaki H."/>
            <person name="Nagata Y."/>
            <person name="Naito S."/>
            <person name="Nakashima M."/>
            <person name="Nakama Y."/>
            <person name="Nakamichi Y."/>
            <person name="Nakamura M."/>
            <person name="Meguro A."/>
            <person name="Negishi M."/>
            <person name="Ohta I."/>
            <person name="Ohta T."/>
            <person name="Okamoto M."/>
            <person name="Ono N."/>
            <person name="Saji S."/>
            <person name="Sakaguchi M."/>
            <person name="Sakai K."/>
            <person name="Shibata M."/>
            <person name="Shimokawa T."/>
            <person name="Song J."/>
            <person name="Takazaki Y."/>
            <person name="Terasawa K."/>
            <person name="Tsugane M."/>
            <person name="Tsuji K."/>
            <person name="Ueda S."/>
            <person name="Waki K."/>
            <person name="Yamagata H."/>
            <person name="Yamamoto M."/>
            <person name="Yamamoto S."/>
            <person name="Yamane H."/>
            <person name="Yoshiki S."/>
            <person name="Yoshihara R."/>
            <person name="Yukawa K."/>
            <person name="Zhong H."/>
            <person name="Yano M."/>
            <person name="Yuan Q."/>
            <person name="Ouyang S."/>
            <person name="Liu J."/>
            <person name="Jones K.M."/>
            <person name="Gansberger K."/>
            <person name="Moffat K."/>
            <person name="Hill J."/>
            <person name="Bera J."/>
            <person name="Fadrosh D."/>
            <person name="Jin S."/>
            <person name="Johri S."/>
            <person name="Kim M."/>
            <person name="Overton L."/>
            <person name="Reardon M."/>
            <person name="Tsitrin T."/>
            <person name="Vuong H."/>
            <person name="Weaver B."/>
            <person name="Ciecko A."/>
            <person name="Tallon L."/>
            <person name="Jackson J."/>
            <person name="Pai G."/>
            <person name="Aken S.V."/>
            <person name="Utterback T."/>
            <person name="Reidmuller S."/>
            <person name="Feldblyum T."/>
            <person name="Hsiao J."/>
            <person name="Zismann V."/>
            <person name="Iobst S."/>
            <person name="de Vazeille A.R."/>
            <person name="Buell C.R."/>
            <person name="Ying K."/>
            <person name="Li Y."/>
            <person name="Lu T."/>
            <person name="Huang Y."/>
            <person name="Zhao Q."/>
            <person name="Feng Q."/>
            <person name="Zhang L."/>
            <person name="Zhu J."/>
            <person name="Weng Q."/>
            <person name="Mu J."/>
            <person name="Lu Y."/>
            <person name="Fan D."/>
            <person name="Liu Y."/>
            <person name="Guan J."/>
            <person name="Zhang Y."/>
            <person name="Yu S."/>
            <person name="Liu X."/>
            <person name="Zhang Y."/>
            <person name="Hong G."/>
            <person name="Han B."/>
            <person name="Choisne N."/>
            <person name="Demange N."/>
            <person name="Orjeda G."/>
            <person name="Samain S."/>
            <person name="Cattolico L."/>
            <person name="Pelletier E."/>
            <person name="Couloux A."/>
            <person name="Segurens B."/>
            <person name="Wincker P."/>
            <person name="D'Hont A."/>
            <person name="Scarpelli C."/>
            <person name="Weissenbach J."/>
            <person name="Salanoubat M."/>
            <person name="Quetier F."/>
            <person name="Yu Y."/>
            <person name="Kim H.R."/>
            <person name="Rambo T."/>
            <person name="Currie J."/>
            <person name="Collura K."/>
            <person name="Luo M."/>
            <person name="Yang T."/>
            <person name="Ammiraju J.S.S."/>
            <person name="Engler F."/>
            <person name="Soderlund C."/>
            <person name="Wing R.A."/>
            <person name="Palmer L.E."/>
            <person name="de la Bastide M."/>
            <person name="Spiegel L."/>
            <person name="Nascimento L."/>
            <person name="Zutavern T."/>
            <person name="O'Shaughnessy A."/>
            <person name="Dike S."/>
            <person name="Dedhia N."/>
            <person name="Preston R."/>
            <person name="Balija V."/>
            <person name="McCombie W.R."/>
            <person name="Chow T."/>
            <person name="Chen H."/>
            <person name="Chung M."/>
            <person name="Chen C."/>
            <person name="Shaw J."/>
            <person name="Wu H."/>
            <person name="Hsiao K."/>
            <person name="Chao Y."/>
            <person name="Chu M."/>
            <person name="Cheng C."/>
            <person name="Hour A."/>
            <person name="Lee P."/>
            <person name="Lin S."/>
            <person name="Lin Y."/>
            <person name="Liou J."/>
            <person name="Liu S."/>
            <person name="Hsing Y."/>
            <person name="Raghuvanshi S."/>
            <person name="Mohanty A."/>
            <person name="Bharti A.K."/>
            <person name="Gaur A."/>
            <person name="Gupta V."/>
            <person name="Kumar D."/>
            <person name="Ravi V."/>
            <person name="Vij S."/>
            <person name="Kapur A."/>
            <person name="Khurana P."/>
            <person name="Khurana P."/>
            <person name="Khurana J.P."/>
            <person name="Tyagi A.K."/>
            <person name="Gaikwad K."/>
            <person name="Singh A."/>
            <person name="Dalal V."/>
            <person name="Srivastava S."/>
            <person name="Dixit A."/>
            <person name="Pal A.K."/>
            <person name="Ghazi I.A."/>
            <person name="Yadav M."/>
            <person name="Pandit A."/>
            <person name="Bhargava A."/>
            <person name="Sureshbabu K."/>
            <person name="Batra K."/>
            <person name="Sharma T.R."/>
            <person name="Mohapatra T."/>
            <person name="Singh N.K."/>
            <person name="Messing J."/>
            <person name="Nelson A.B."/>
            <person name="Fuks G."/>
            <person name="Kavchok S."/>
            <person name="Keizer G."/>
            <person name="Linton E."/>
            <person name="Llaca V."/>
            <person name="Song R."/>
            <person name="Tanyolac B."/>
            <person name="Young S."/>
            <person name="Ho-Il K."/>
            <person name="Hahn J.H."/>
            <person name="Sangsakoo G."/>
            <person name="Vanavichit A."/>
            <person name="de Mattos Luiz.A.T."/>
            <person name="Zimmer P.D."/>
            <person name="Malone G."/>
            <person name="Dellagostin O."/>
            <person name="de Oliveira A.C."/>
            <person name="Bevan M."/>
            <person name="Bancroft I."/>
            <person name="Minx P."/>
            <person name="Cordum H."/>
            <person name="Wilson R."/>
            <person name="Cheng Z."/>
            <person name="Jin W."/>
            <person name="Jiang J."/>
            <person name="Leong S.A."/>
            <person name="Iwama H."/>
            <person name="Gojobori T."/>
            <person name="Itoh T."/>
            <person name="Niimura Y."/>
            <person name="Fujii Y."/>
            <person name="Habara T."/>
            <person name="Sakai H."/>
            <person name="Sato Y."/>
            <person name="Wilson G."/>
            <person name="Kumar K."/>
            <person name="McCouch S."/>
            <person name="Juretic N."/>
            <person name="Hoen D."/>
            <person name="Wright S."/>
            <person name="Bruskiewich R."/>
            <person name="Bureau T."/>
            <person name="Miyao A."/>
            <person name="Hirochika H."/>
            <person name="Nishikawa T."/>
            <person name="Kadowaki K."/>
            <person name="Sugiura M."/>
            <person name="Burr B."/>
            <person name="Sasaki T."/>
        </authorList>
    </citation>
    <scope>NUCLEOTIDE SEQUENCE [LARGE SCALE GENOMIC DNA]</scope>
    <source>
        <strain evidence="3">cv. Nipponbare</strain>
    </source>
</reference>
<feature type="region of interest" description="Disordered" evidence="1">
    <location>
        <begin position="1"/>
        <end position="97"/>
    </location>
</feature>
<dbReference type="AlphaFoldDB" id="A0A0P0XT42"/>
<reference evidence="2 3" key="3">
    <citation type="journal article" date="2013" name="Rice">
        <title>Improvement of the Oryza sativa Nipponbare reference genome using next generation sequence and optical map data.</title>
        <authorList>
            <person name="Kawahara Y."/>
            <person name="de la Bastide M."/>
            <person name="Hamilton J.P."/>
            <person name="Kanamori H."/>
            <person name="McCombie W.R."/>
            <person name="Ouyang S."/>
            <person name="Schwartz D.C."/>
            <person name="Tanaka T."/>
            <person name="Wu J."/>
            <person name="Zhou S."/>
            <person name="Childs K.L."/>
            <person name="Davidson R.M."/>
            <person name="Lin H."/>
            <person name="Quesada-Ocampo L."/>
            <person name="Vaillancourt B."/>
            <person name="Sakai H."/>
            <person name="Lee S.S."/>
            <person name="Kim J."/>
            <person name="Numa H."/>
            <person name="Itoh T."/>
            <person name="Buell C.R."/>
            <person name="Matsumoto T."/>
        </authorList>
    </citation>
    <scope>NUCLEOTIDE SEQUENCE [LARGE SCALE GENOMIC DNA]</scope>
    <source>
        <strain evidence="3">cv. Nipponbare</strain>
    </source>
</reference>
<feature type="non-terminal residue" evidence="2">
    <location>
        <position position="1"/>
    </location>
</feature>
<evidence type="ECO:0000313" key="3">
    <source>
        <dbReference type="Proteomes" id="UP000059680"/>
    </source>
</evidence>
<protein>
    <submittedName>
        <fullName evidence="2">Os10g0195050 protein</fullName>
    </submittedName>
</protein>
<dbReference type="PaxDb" id="39947-A0A0P0XT42"/>
<dbReference type="InParanoid" id="A0A0P0XT42"/>
<reference evidence="2 3" key="2">
    <citation type="journal article" date="2013" name="Plant Cell Physiol.">
        <title>Rice Annotation Project Database (RAP-DB): an integrative and interactive database for rice genomics.</title>
        <authorList>
            <person name="Sakai H."/>
            <person name="Lee S.S."/>
            <person name="Tanaka T."/>
            <person name="Numa H."/>
            <person name="Kim J."/>
            <person name="Kawahara Y."/>
            <person name="Wakimoto H."/>
            <person name="Yang C.C."/>
            <person name="Iwamoto M."/>
            <person name="Abe T."/>
            <person name="Yamada Y."/>
            <person name="Muto A."/>
            <person name="Inokuchi H."/>
            <person name="Ikemura T."/>
            <person name="Matsumoto T."/>
            <person name="Sasaki T."/>
            <person name="Itoh T."/>
        </authorList>
    </citation>
    <scope>NUCLEOTIDE SEQUENCE [LARGE SCALE GENOMIC DNA]</scope>
    <source>
        <strain evidence="3">cv. Nipponbare</strain>
    </source>
</reference>
<feature type="compositionally biased region" description="Basic and acidic residues" evidence="1">
    <location>
        <begin position="1"/>
        <end position="14"/>
    </location>
</feature>
<keyword evidence="3" id="KW-1185">Reference proteome</keyword>
<proteinExistence type="predicted"/>
<dbReference type="EMBL" id="AP014966">
    <property type="protein sequence ID" value="BAT10206.1"/>
    <property type="molecule type" value="Genomic_DNA"/>
</dbReference>
<feature type="non-terminal residue" evidence="2">
    <location>
        <position position="97"/>
    </location>
</feature>
<evidence type="ECO:0000313" key="2">
    <source>
        <dbReference type="EMBL" id="BAT10206.1"/>
    </source>
</evidence>
<gene>
    <name evidence="2" type="ordered locus">Os10g0195050</name>
    <name evidence="2" type="ORF">OSNPB_100195050</name>
</gene>
<dbReference type="Gramene" id="Os10t0195050-00">
    <property type="protein sequence ID" value="Os10t0195050-00"/>
    <property type="gene ID" value="Os10g0195050"/>
</dbReference>